<reference evidence="7" key="1">
    <citation type="submission" date="2021-02" db="EMBL/GenBank/DDBJ databases">
        <authorList>
            <person name="Nowell W R."/>
        </authorList>
    </citation>
    <scope>NUCLEOTIDE SEQUENCE</scope>
    <source>
        <strain evidence="7">Ploen Becks lab</strain>
    </source>
</reference>
<keyword evidence="3" id="KW-0175">Coiled coil</keyword>
<keyword evidence="5" id="KW-0812">Transmembrane</keyword>
<evidence type="ECO:0000256" key="3">
    <source>
        <dbReference type="SAM" id="Coils"/>
    </source>
</evidence>
<evidence type="ECO:0000313" key="7">
    <source>
        <dbReference type="EMBL" id="CAF0962569.1"/>
    </source>
</evidence>
<keyword evidence="5" id="KW-0472">Membrane</keyword>
<keyword evidence="8" id="KW-1185">Reference proteome</keyword>
<evidence type="ECO:0000256" key="1">
    <source>
        <dbReference type="ARBA" id="ARBA00001968"/>
    </source>
</evidence>
<feature type="transmembrane region" description="Helical" evidence="5">
    <location>
        <begin position="72"/>
        <end position="90"/>
    </location>
</feature>
<protein>
    <recommendedName>
        <fullName evidence="6">DDE Tnp4 domain-containing protein</fullName>
    </recommendedName>
</protein>
<dbReference type="GO" id="GO:0046872">
    <property type="term" value="F:metal ion binding"/>
    <property type="evidence" value="ECO:0007669"/>
    <property type="project" value="UniProtKB-KW"/>
</dbReference>
<dbReference type="InterPro" id="IPR027806">
    <property type="entry name" value="HARBI1_dom"/>
</dbReference>
<dbReference type="EMBL" id="CAJNOC010003006">
    <property type="protein sequence ID" value="CAF0962569.1"/>
    <property type="molecule type" value="Genomic_DNA"/>
</dbReference>
<sequence>MELEQVVKVKRANGQFQEAKVFRIDIDHVEVYWMENGTRFGKKIPLSDLIFPKRSSFEMIFSLLKRSLNPRILFYFGILVIIIEALINKMNNLELLKKQCSEKNGKDIKWFFKEEIVCDVNGSILNVINLVFKDFWLRSCANPLLTKLSSAQIIATKNSDTQFNENSQKAPNILSKIEISPTVFGATNTFVCENKENCQQITEYSIASNHTFDCTEKYIPINFNAQIGKKSVATFGFLSESGLIFEEQKYFESCKKIKRAKRTLLMSKKNSILTALSSHSKCFVCNRSAKLHQVKPETVVLAYSKFKIYIKHDSRCCHRHLDEYGILKEDCLKNLNVKKKYHSNSTVDLLNTLKFLKQRKKGGMFDAFDSLSTLDNNYCYQITGWSKKKFIKFSNYITSINESSGRSKNQLIALYRYWLRKGIDQFTLSKLFGETSNQTQISHYLDQIRRAINKDFVPFFLGSTKEREFYLNHNNTTVKNLHNLSIDTLAVVVDASYIRLEKSSNNHVQYMCWSEQKKDLLIKPFLVVCADGWIIDCYGPFAANLNDAAIFDYILEVDHNLRKILLPNKTIVFLDRGFRDIVKKLVENFKFDAQIPTCKQLQKNNLNEKKEIKQLTLEQTTQSRFVTKCRFIVEKQFGYLKNHKSLDNIRNTQAGHIQVDFRIACAMSNYSHKPCCPDGKNSNNISEAMKQKSNIKENSLEFFINKHLNTKDILNMSLSDIVDFPKLNLSVLSKEIFLGTYQLKECKSYLSDVIENGVCYIISDNLKKKYLEMYFTRDLDSKIIAFEILSRHKRSYICNCMSGRKVVGCCVHVASIIFFLSFAKYTEIKHPAEHLKKIFVNTNKKDLPNSPEIVRNKRKNVGLKNFEEEDSRNSQKSGDNLNNKNFIDLDKKELQDKKDSSKNSNEIIEQENCEKSNENIELENFERHIPKWGALINYQNQKINVDNTCPIDYHLLGLWHLSKLKPNHLIIENSNFYRNLNLIIDFIDDCNWNNAREIWINNVMNFSDIPVNKKISLFGSELRRFITFFGQYQRHQVIQKCSENCYFNLNLVINDDADNIFFIKEQKTVKLFSCFTEKCNNCQSKIETLIQFYNKPNFVYIQSAHNNINVTSLPKEITIENNQYRFLYSTIHKPGHFLGVFEINELLYLVDDLDQSCKLWYDESFLFKQAKTTISFYFLV</sequence>
<dbReference type="Pfam" id="PF13359">
    <property type="entry name" value="DDE_Tnp_4"/>
    <property type="match status" value="1"/>
</dbReference>
<accession>A0A814DW41</accession>
<dbReference type="AlphaFoldDB" id="A0A814DW41"/>
<feature type="domain" description="DDE Tnp4" evidence="6">
    <location>
        <begin position="493"/>
        <end position="669"/>
    </location>
</feature>
<comment type="cofactor">
    <cofactor evidence="1">
        <name>a divalent metal cation</name>
        <dbReference type="ChEBI" id="CHEBI:60240"/>
    </cofactor>
</comment>
<keyword evidence="5" id="KW-1133">Transmembrane helix</keyword>
<organism evidence="7 8">
    <name type="scientific">Brachionus calyciflorus</name>
    <dbReference type="NCBI Taxonomy" id="104777"/>
    <lineage>
        <taxon>Eukaryota</taxon>
        <taxon>Metazoa</taxon>
        <taxon>Spiralia</taxon>
        <taxon>Gnathifera</taxon>
        <taxon>Rotifera</taxon>
        <taxon>Eurotatoria</taxon>
        <taxon>Monogononta</taxon>
        <taxon>Pseudotrocha</taxon>
        <taxon>Ploima</taxon>
        <taxon>Brachionidae</taxon>
        <taxon>Brachionus</taxon>
    </lineage>
</organism>
<evidence type="ECO:0000256" key="5">
    <source>
        <dbReference type="SAM" id="Phobius"/>
    </source>
</evidence>
<gene>
    <name evidence="7" type="ORF">OXX778_LOCUS14527</name>
</gene>
<evidence type="ECO:0000259" key="6">
    <source>
        <dbReference type="Pfam" id="PF13359"/>
    </source>
</evidence>
<feature type="compositionally biased region" description="Polar residues" evidence="4">
    <location>
        <begin position="874"/>
        <end position="884"/>
    </location>
</feature>
<evidence type="ECO:0000256" key="4">
    <source>
        <dbReference type="SAM" id="MobiDB-lite"/>
    </source>
</evidence>
<evidence type="ECO:0000256" key="2">
    <source>
        <dbReference type="ARBA" id="ARBA00022723"/>
    </source>
</evidence>
<feature type="coiled-coil region" evidence="3">
    <location>
        <begin position="891"/>
        <end position="928"/>
    </location>
</feature>
<dbReference type="Proteomes" id="UP000663879">
    <property type="component" value="Unassembled WGS sequence"/>
</dbReference>
<name>A0A814DW41_9BILA</name>
<proteinExistence type="predicted"/>
<comment type="caution">
    <text evidence="7">The sequence shown here is derived from an EMBL/GenBank/DDBJ whole genome shotgun (WGS) entry which is preliminary data.</text>
</comment>
<feature type="region of interest" description="Disordered" evidence="4">
    <location>
        <begin position="864"/>
        <end position="884"/>
    </location>
</feature>
<evidence type="ECO:0000313" key="8">
    <source>
        <dbReference type="Proteomes" id="UP000663879"/>
    </source>
</evidence>
<keyword evidence="2" id="KW-0479">Metal-binding</keyword>